<evidence type="ECO:0000313" key="2">
    <source>
        <dbReference type="Proteomes" id="UP000294980"/>
    </source>
</evidence>
<evidence type="ECO:0000313" key="1">
    <source>
        <dbReference type="EMBL" id="TCO75346.1"/>
    </source>
</evidence>
<sequence>MPPTVSKAFSGGEASYGKSWGRSVRVAEVLLVGLAIHELVQLRGV</sequence>
<dbReference type="EMBL" id="SLWX01000009">
    <property type="protein sequence ID" value="TCO75346.1"/>
    <property type="molecule type" value="Genomic_DNA"/>
</dbReference>
<gene>
    <name evidence="1" type="ORF">EV688_10970</name>
</gene>
<comment type="caution">
    <text evidence="1">The sequence shown here is derived from an EMBL/GenBank/DDBJ whole genome shotgun (WGS) entry which is preliminary data.</text>
</comment>
<protein>
    <submittedName>
        <fullName evidence="1">Uncharacterized protein</fullName>
    </submittedName>
</protein>
<dbReference type="Proteomes" id="UP000294980">
    <property type="component" value="Unassembled WGS sequence"/>
</dbReference>
<name>A0A4R2KVV5_9GAMM</name>
<keyword evidence="2" id="KW-1185">Reference proteome</keyword>
<accession>A0A4R2KVV5</accession>
<organism evidence="1 2">
    <name type="scientific">Chromatocurvus halotolerans</name>
    <dbReference type="NCBI Taxonomy" id="1132028"/>
    <lineage>
        <taxon>Bacteria</taxon>
        <taxon>Pseudomonadati</taxon>
        <taxon>Pseudomonadota</taxon>
        <taxon>Gammaproteobacteria</taxon>
        <taxon>Cellvibrionales</taxon>
        <taxon>Halieaceae</taxon>
        <taxon>Chromatocurvus</taxon>
    </lineage>
</organism>
<dbReference type="AlphaFoldDB" id="A0A4R2KVV5"/>
<reference evidence="1 2" key="1">
    <citation type="submission" date="2019-03" db="EMBL/GenBank/DDBJ databases">
        <title>Genomic Encyclopedia of Type Strains, Phase IV (KMG-IV): sequencing the most valuable type-strain genomes for metagenomic binning, comparative biology and taxonomic classification.</title>
        <authorList>
            <person name="Goeker M."/>
        </authorList>
    </citation>
    <scope>NUCLEOTIDE SEQUENCE [LARGE SCALE GENOMIC DNA]</scope>
    <source>
        <strain evidence="1 2">DSM 23344</strain>
    </source>
</reference>
<proteinExistence type="predicted"/>